<feature type="domain" description="RRM" evidence="3">
    <location>
        <begin position="216"/>
        <end position="288"/>
    </location>
</feature>
<evidence type="ECO:0000256" key="2">
    <source>
        <dbReference type="PROSITE-ProRule" id="PRU00176"/>
    </source>
</evidence>
<name>A0AAW1QVH4_9CHLO</name>
<dbReference type="SUPFAM" id="SSF54928">
    <property type="entry name" value="RNA-binding domain, RBD"/>
    <property type="match status" value="2"/>
</dbReference>
<feature type="domain" description="RRM" evidence="3">
    <location>
        <begin position="118"/>
        <end position="196"/>
    </location>
</feature>
<dbReference type="PANTHER" id="PTHR47640:SF5">
    <property type="entry name" value="RRM DOMAIN-CONTAINING PROTEIN"/>
    <property type="match status" value="1"/>
</dbReference>
<proteinExistence type="predicted"/>
<gene>
    <name evidence="4" type="ORF">WJX81_004884</name>
</gene>
<keyword evidence="5" id="KW-1185">Reference proteome</keyword>
<reference evidence="4 5" key="1">
    <citation type="journal article" date="2024" name="Nat. Commun.">
        <title>Phylogenomics reveals the evolutionary origins of lichenization in chlorophyte algae.</title>
        <authorList>
            <person name="Puginier C."/>
            <person name="Libourel C."/>
            <person name="Otte J."/>
            <person name="Skaloud P."/>
            <person name="Haon M."/>
            <person name="Grisel S."/>
            <person name="Petersen M."/>
            <person name="Berrin J.G."/>
            <person name="Delaux P.M."/>
            <person name="Dal Grande F."/>
            <person name="Keller J."/>
        </authorList>
    </citation>
    <scope>NUCLEOTIDE SEQUENCE [LARGE SCALE GENOMIC DNA]</scope>
    <source>
        <strain evidence="4 5">SAG 245.80</strain>
    </source>
</reference>
<dbReference type="Pfam" id="PF00076">
    <property type="entry name" value="RRM_1"/>
    <property type="match status" value="3"/>
</dbReference>
<dbReference type="Gene3D" id="3.30.70.330">
    <property type="match status" value="3"/>
</dbReference>
<dbReference type="PROSITE" id="PS50102">
    <property type="entry name" value="RRM"/>
    <property type="match status" value="3"/>
</dbReference>
<dbReference type="InterPro" id="IPR000504">
    <property type="entry name" value="RRM_dom"/>
</dbReference>
<evidence type="ECO:0000313" key="5">
    <source>
        <dbReference type="Proteomes" id="UP001445335"/>
    </source>
</evidence>
<comment type="caution">
    <text evidence="4">The sequence shown here is derived from an EMBL/GenBank/DDBJ whole genome shotgun (WGS) entry which is preliminary data.</text>
</comment>
<dbReference type="InterPro" id="IPR050825">
    <property type="entry name" value="RBM42_RBP45_47-like"/>
</dbReference>
<accession>A0AAW1QVH4</accession>
<evidence type="ECO:0000313" key="4">
    <source>
        <dbReference type="EMBL" id="KAK9825460.1"/>
    </source>
</evidence>
<dbReference type="EMBL" id="JALJOU010000073">
    <property type="protein sequence ID" value="KAK9825460.1"/>
    <property type="molecule type" value="Genomic_DNA"/>
</dbReference>
<sequence>MLQPLADPSALGCVDGMDGMVPADQGQGKALYVGNLNPSVDEHVLQQIFGAIGVVSEVKVIKDKVSNKSAGYGFVKFMDPRSAEQAMAQINRRVLFNQEVRVNWAFQKDQREDTSSHFHIFVGDLVSEYNDAALFEAFKQCPGCSEARVMWDHTTNRSKGYGFVAFRTREEAERALNTMNGTFLGHRRIRCGWAQHKQDTSSCNFGCIDRADPTNANVYVGNVAADITEADLHRAFQMFGVVLEVKIYRKGSYGFVQFERHEDAVRAIVNMNGGNLGGRALKCSWGRHQARHNEVGMVGGLAAVAAQQQQLLRMQQAGLATGHLPSLQDLQAMQAGGALGPGLPGAMGAGMGAMGMLSPQAMMLAGGGQHAGALLSPQHGAYLTAIAGAPGGAGGALGSNHSALTLGPSAMMGLGAAQAGGPAQALDPANAYYSMYQQYSYPM</sequence>
<dbReference type="SMART" id="SM00360">
    <property type="entry name" value="RRM"/>
    <property type="match status" value="3"/>
</dbReference>
<dbReference type="GO" id="GO:0003729">
    <property type="term" value="F:mRNA binding"/>
    <property type="evidence" value="ECO:0007669"/>
    <property type="project" value="InterPro"/>
</dbReference>
<dbReference type="InterPro" id="IPR035979">
    <property type="entry name" value="RBD_domain_sf"/>
</dbReference>
<dbReference type="Proteomes" id="UP001445335">
    <property type="component" value="Unassembled WGS sequence"/>
</dbReference>
<dbReference type="AlphaFoldDB" id="A0AAW1QVH4"/>
<evidence type="ECO:0000256" key="1">
    <source>
        <dbReference type="ARBA" id="ARBA00022884"/>
    </source>
</evidence>
<dbReference type="InterPro" id="IPR012677">
    <property type="entry name" value="Nucleotide-bd_a/b_plait_sf"/>
</dbReference>
<keyword evidence="1 2" id="KW-0694">RNA-binding</keyword>
<dbReference type="SMART" id="SM00361">
    <property type="entry name" value="RRM_1"/>
    <property type="match status" value="3"/>
</dbReference>
<dbReference type="InterPro" id="IPR003954">
    <property type="entry name" value="RRM_euk-type"/>
</dbReference>
<evidence type="ECO:0000259" key="3">
    <source>
        <dbReference type="PROSITE" id="PS50102"/>
    </source>
</evidence>
<organism evidence="4 5">
    <name type="scientific">Elliptochloris bilobata</name>
    <dbReference type="NCBI Taxonomy" id="381761"/>
    <lineage>
        <taxon>Eukaryota</taxon>
        <taxon>Viridiplantae</taxon>
        <taxon>Chlorophyta</taxon>
        <taxon>core chlorophytes</taxon>
        <taxon>Trebouxiophyceae</taxon>
        <taxon>Trebouxiophyceae incertae sedis</taxon>
        <taxon>Elliptochloris clade</taxon>
        <taxon>Elliptochloris</taxon>
    </lineage>
</organism>
<protein>
    <recommendedName>
        <fullName evidence="3">RRM domain-containing protein</fullName>
    </recommendedName>
</protein>
<dbReference type="PANTHER" id="PTHR47640">
    <property type="entry name" value="TRNA SELENOCYSTEINE 1-ASSOCIATED PROTEIN 1-RELATED-RELATED"/>
    <property type="match status" value="1"/>
</dbReference>
<feature type="domain" description="RRM" evidence="3">
    <location>
        <begin position="29"/>
        <end position="107"/>
    </location>
</feature>